<evidence type="ECO:0000313" key="9">
    <source>
        <dbReference type="Proteomes" id="UP000078596"/>
    </source>
</evidence>
<dbReference type="Gene3D" id="1.10.1740.10">
    <property type="match status" value="1"/>
</dbReference>
<dbReference type="SUPFAM" id="SSF88946">
    <property type="entry name" value="Sigma2 domain of RNA polymerase sigma factors"/>
    <property type="match status" value="1"/>
</dbReference>
<protein>
    <recommendedName>
        <fullName evidence="10">RNA polymerase subunit sigma-24</fullName>
    </recommendedName>
</protein>
<evidence type="ECO:0000259" key="7">
    <source>
        <dbReference type="Pfam" id="PF08281"/>
    </source>
</evidence>
<accession>A0A191ZKE2</accession>
<comment type="similarity">
    <text evidence="1">Belongs to the sigma-70 factor family. ECF subfamily.</text>
</comment>
<keyword evidence="2" id="KW-0805">Transcription regulation</keyword>
<dbReference type="GO" id="GO:0003677">
    <property type="term" value="F:DNA binding"/>
    <property type="evidence" value="ECO:0007669"/>
    <property type="project" value="UniProtKB-KW"/>
</dbReference>
<dbReference type="Gene3D" id="1.10.10.10">
    <property type="entry name" value="Winged helix-like DNA-binding domain superfamily/Winged helix DNA-binding domain"/>
    <property type="match status" value="1"/>
</dbReference>
<dbReference type="PANTHER" id="PTHR43133:SF8">
    <property type="entry name" value="RNA POLYMERASE SIGMA FACTOR HI_1459-RELATED"/>
    <property type="match status" value="1"/>
</dbReference>
<dbReference type="InterPro" id="IPR013324">
    <property type="entry name" value="RNA_pol_sigma_r3/r4-like"/>
</dbReference>
<dbReference type="NCBIfam" id="TIGR02937">
    <property type="entry name" value="sigma70-ECF"/>
    <property type="match status" value="1"/>
</dbReference>
<proteinExistence type="inferred from homology"/>
<dbReference type="GO" id="GO:0016987">
    <property type="term" value="F:sigma factor activity"/>
    <property type="evidence" value="ECO:0007669"/>
    <property type="project" value="UniProtKB-KW"/>
</dbReference>
<dbReference type="KEGG" id="haz:A9404_07565"/>
<evidence type="ECO:0000256" key="3">
    <source>
        <dbReference type="ARBA" id="ARBA00023082"/>
    </source>
</evidence>
<dbReference type="InterPro" id="IPR039425">
    <property type="entry name" value="RNA_pol_sigma-70-like"/>
</dbReference>
<evidence type="ECO:0008006" key="10">
    <source>
        <dbReference type="Google" id="ProtNLM"/>
    </source>
</evidence>
<dbReference type="InterPro" id="IPR007627">
    <property type="entry name" value="RNA_pol_sigma70_r2"/>
</dbReference>
<sequence length="189" mass="22228">MSTFLFRRLSFAGRLDELRPRMYRLAFSWSKDAFLADDLVQEAMIRALQKQAQLRDDELLDRWAIRILANLWLDHVRSRPKEENIDDVMDSLCMEDNQSPDCLHCRDEMIECVRRAIMSLPEMQRIVVTLVDLEEFSYKETATILDLPVGTVMSRLSRGRQALRELLIERPQPEVRETASPGRHLRRVI</sequence>
<gene>
    <name evidence="8" type="ORF">A9404_07565</name>
</gene>
<feature type="domain" description="RNA polymerase sigma-70 region 2" evidence="6">
    <location>
        <begin position="17"/>
        <end position="79"/>
    </location>
</feature>
<keyword evidence="4" id="KW-0238">DNA-binding</keyword>
<keyword evidence="5" id="KW-0804">Transcription</keyword>
<evidence type="ECO:0000256" key="1">
    <source>
        <dbReference type="ARBA" id="ARBA00010641"/>
    </source>
</evidence>
<dbReference type="InterPro" id="IPR013249">
    <property type="entry name" value="RNA_pol_sigma70_r4_t2"/>
</dbReference>
<keyword evidence="9" id="KW-1185">Reference proteome</keyword>
<organism evidence="8 9">
    <name type="scientific">Halothiobacillus diazotrophicus</name>
    <dbReference type="NCBI Taxonomy" id="1860122"/>
    <lineage>
        <taxon>Bacteria</taxon>
        <taxon>Pseudomonadati</taxon>
        <taxon>Pseudomonadota</taxon>
        <taxon>Gammaproteobacteria</taxon>
        <taxon>Chromatiales</taxon>
        <taxon>Halothiobacillaceae</taxon>
        <taxon>Halothiobacillus</taxon>
    </lineage>
</organism>
<evidence type="ECO:0000256" key="2">
    <source>
        <dbReference type="ARBA" id="ARBA00023015"/>
    </source>
</evidence>
<dbReference type="InterPro" id="IPR013325">
    <property type="entry name" value="RNA_pol_sigma_r2"/>
</dbReference>
<dbReference type="CDD" id="cd06171">
    <property type="entry name" value="Sigma70_r4"/>
    <property type="match status" value="1"/>
</dbReference>
<keyword evidence="3" id="KW-0731">Sigma factor</keyword>
<evidence type="ECO:0000256" key="5">
    <source>
        <dbReference type="ARBA" id="ARBA00023163"/>
    </source>
</evidence>
<dbReference type="SUPFAM" id="SSF88659">
    <property type="entry name" value="Sigma3 and sigma4 domains of RNA polymerase sigma factors"/>
    <property type="match status" value="1"/>
</dbReference>
<dbReference type="EMBL" id="CP016027">
    <property type="protein sequence ID" value="ANJ68349.1"/>
    <property type="molecule type" value="Genomic_DNA"/>
</dbReference>
<feature type="domain" description="RNA polymerase sigma factor 70 region 4 type 2" evidence="7">
    <location>
        <begin position="111"/>
        <end position="163"/>
    </location>
</feature>
<name>A0A191ZKE2_9GAMM</name>
<dbReference type="Pfam" id="PF08281">
    <property type="entry name" value="Sigma70_r4_2"/>
    <property type="match status" value="1"/>
</dbReference>
<evidence type="ECO:0000256" key="4">
    <source>
        <dbReference type="ARBA" id="ARBA00023125"/>
    </source>
</evidence>
<evidence type="ECO:0000259" key="6">
    <source>
        <dbReference type="Pfam" id="PF04542"/>
    </source>
</evidence>
<dbReference type="PANTHER" id="PTHR43133">
    <property type="entry name" value="RNA POLYMERASE ECF-TYPE SIGMA FACTO"/>
    <property type="match status" value="1"/>
</dbReference>
<dbReference type="GO" id="GO:0006352">
    <property type="term" value="P:DNA-templated transcription initiation"/>
    <property type="evidence" value="ECO:0007669"/>
    <property type="project" value="InterPro"/>
</dbReference>
<reference evidence="8 9" key="1">
    <citation type="submission" date="2016-06" db="EMBL/GenBank/DDBJ databases">
        <title>Insight into the functional genes involving in sulfur oxidation in Pearl River water.</title>
        <authorList>
            <person name="Luo J."/>
            <person name="Tan X."/>
            <person name="Lin W."/>
        </authorList>
    </citation>
    <scope>NUCLEOTIDE SEQUENCE [LARGE SCALE GENOMIC DNA]</scope>
    <source>
        <strain evidence="8 9">LS2</strain>
    </source>
</reference>
<dbReference type="STRING" id="1860122.A9404_07565"/>
<dbReference type="InterPro" id="IPR014284">
    <property type="entry name" value="RNA_pol_sigma-70_dom"/>
</dbReference>
<evidence type="ECO:0000313" key="8">
    <source>
        <dbReference type="EMBL" id="ANJ68349.1"/>
    </source>
</evidence>
<dbReference type="InterPro" id="IPR036388">
    <property type="entry name" value="WH-like_DNA-bd_sf"/>
</dbReference>
<dbReference type="Proteomes" id="UP000078596">
    <property type="component" value="Chromosome"/>
</dbReference>
<dbReference type="AlphaFoldDB" id="A0A191ZKE2"/>
<dbReference type="Pfam" id="PF04542">
    <property type="entry name" value="Sigma70_r2"/>
    <property type="match status" value="1"/>
</dbReference>